<reference evidence="2 3" key="1">
    <citation type="submission" date="2023-02" db="EMBL/GenBank/DDBJ databases">
        <title>Oceanobacillus kimchii IFOP_LL358 isolated form Alexandrium catenella lab strain.</title>
        <authorList>
            <person name="Gajardo G."/>
            <person name="Ueki S."/>
            <person name="Maruyama F."/>
        </authorList>
    </citation>
    <scope>NUCLEOTIDE SEQUENCE [LARGE SCALE GENOMIC DNA]</scope>
    <source>
        <strain evidence="2 3">IFOP_LL358</strain>
    </source>
</reference>
<gene>
    <name evidence="2" type="ORF">MACH08_05270</name>
</gene>
<organism evidence="2 3">
    <name type="scientific">Oceanobacillus kimchii</name>
    <dbReference type="NCBI Taxonomy" id="746691"/>
    <lineage>
        <taxon>Bacteria</taxon>
        <taxon>Bacillati</taxon>
        <taxon>Bacillota</taxon>
        <taxon>Bacilli</taxon>
        <taxon>Bacillales</taxon>
        <taxon>Bacillaceae</taxon>
        <taxon>Oceanobacillus</taxon>
    </lineage>
</organism>
<accession>A0ABQ5TDF8</accession>
<evidence type="ECO:0000313" key="2">
    <source>
        <dbReference type="EMBL" id="GLO64743.1"/>
    </source>
</evidence>
<dbReference type="Pfam" id="PF04860">
    <property type="entry name" value="Phage_portal"/>
    <property type="match status" value="1"/>
</dbReference>
<feature type="region of interest" description="Disordered" evidence="1">
    <location>
        <begin position="345"/>
        <end position="376"/>
    </location>
</feature>
<dbReference type="Proteomes" id="UP001275436">
    <property type="component" value="Unassembled WGS sequence"/>
</dbReference>
<evidence type="ECO:0000313" key="3">
    <source>
        <dbReference type="Proteomes" id="UP001275436"/>
    </source>
</evidence>
<dbReference type="InterPro" id="IPR006427">
    <property type="entry name" value="Portal_HK97"/>
</dbReference>
<name>A0ABQ5TDF8_9BACI</name>
<sequence>MGWLDKVLRRNSELESLFDLDLFEETHHRAYLKHMAMETCINFIGRTISQSDFRFMKDGKRQLNDWHYLLNIRPNTDQSAADFWQHFIYRLIDENEVLVILTDSNDLLIADDFERVEYAVYPDIFRNVTIKNMTFQRSFQMDEVIYMTYNNEKLSKFMDGMFKDFGDLFSRMVEISMRNHQIRGTVGIDVNQKLDKDNQGKLQTFIDKLFASFKKNTVALVPKLKGFEYEEVAKGDGKGQSIEEITKLKRSLTDDVANILGIPTALVHGELAEYETSMKAYVKFCIGPLVKKISDELNAKLIEKDNHLNGERIDVKGVTEKSVIENSEAVDKLVASGAYTRNEVREKFGDERSDDPELDKFVITKNYQSASEGGEN</sequence>
<dbReference type="RefSeq" id="WP_105101287.1">
    <property type="nucleotide sequence ID" value="NZ_BSKO01000001.1"/>
</dbReference>
<proteinExistence type="predicted"/>
<dbReference type="EMBL" id="BSKO01000001">
    <property type="protein sequence ID" value="GLO64743.1"/>
    <property type="molecule type" value="Genomic_DNA"/>
</dbReference>
<keyword evidence="3" id="KW-1185">Reference proteome</keyword>
<protein>
    <submittedName>
        <fullName evidence="2">Phage portal protein</fullName>
    </submittedName>
</protein>
<dbReference type="InterPro" id="IPR006944">
    <property type="entry name" value="Phage/GTA_portal"/>
</dbReference>
<feature type="compositionally biased region" description="Polar residues" evidence="1">
    <location>
        <begin position="365"/>
        <end position="376"/>
    </location>
</feature>
<evidence type="ECO:0000256" key="1">
    <source>
        <dbReference type="SAM" id="MobiDB-lite"/>
    </source>
</evidence>
<comment type="caution">
    <text evidence="2">The sequence shown here is derived from an EMBL/GenBank/DDBJ whole genome shotgun (WGS) entry which is preliminary data.</text>
</comment>
<dbReference type="NCBIfam" id="TIGR01537">
    <property type="entry name" value="portal_HK97"/>
    <property type="match status" value="1"/>
</dbReference>